<dbReference type="GeneID" id="67016827"/>
<dbReference type="Proteomes" id="UP000676310">
    <property type="component" value="Unassembled WGS sequence"/>
</dbReference>
<evidence type="ECO:0000313" key="7">
    <source>
        <dbReference type="EMBL" id="CAG5158455.1"/>
    </source>
</evidence>
<evidence type="ECO:0000313" key="8">
    <source>
        <dbReference type="Proteomes" id="UP000676310"/>
    </source>
</evidence>
<dbReference type="InterPro" id="IPR012951">
    <property type="entry name" value="BBE"/>
</dbReference>
<dbReference type="OrthoDB" id="3772943at2759"/>
<evidence type="ECO:0000256" key="1">
    <source>
        <dbReference type="ARBA" id="ARBA00001974"/>
    </source>
</evidence>
<dbReference type="GO" id="GO:0016491">
    <property type="term" value="F:oxidoreductase activity"/>
    <property type="evidence" value="ECO:0007669"/>
    <property type="project" value="UniProtKB-KW"/>
</dbReference>
<keyword evidence="4" id="KW-0274">FAD</keyword>
<dbReference type="RefSeq" id="XP_043168640.1">
    <property type="nucleotide sequence ID" value="XM_043312705.1"/>
</dbReference>
<dbReference type="InterPro" id="IPR036318">
    <property type="entry name" value="FAD-bd_PCMH-like_sf"/>
</dbReference>
<evidence type="ECO:0000256" key="4">
    <source>
        <dbReference type="ARBA" id="ARBA00022827"/>
    </source>
</evidence>
<protein>
    <recommendedName>
        <fullName evidence="6">Berberine/berberine-like domain-containing protein</fullName>
    </recommendedName>
</protein>
<name>A0A8J2MZM9_9PLEO</name>
<dbReference type="Gene3D" id="3.30.465.10">
    <property type="match status" value="1"/>
</dbReference>
<reference evidence="7" key="1">
    <citation type="submission" date="2021-05" db="EMBL/GenBank/DDBJ databases">
        <authorList>
            <person name="Stam R."/>
        </authorList>
    </citation>
    <scope>NUCLEOTIDE SEQUENCE</scope>
    <source>
        <strain evidence="7">CS162</strain>
    </source>
</reference>
<comment type="cofactor">
    <cofactor evidence="1">
        <name>FAD</name>
        <dbReference type="ChEBI" id="CHEBI:57692"/>
    </cofactor>
</comment>
<dbReference type="PANTHER" id="PTHR42973">
    <property type="entry name" value="BINDING OXIDOREDUCTASE, PUTATIVE (AFU_ORTHOLOGUE AFUA_1G17690)-RELATED"/>
    <property type="match status" value="1"/>
</dbReference>
<evidence type="ECO:0000256" key="3">
    <source>
        <dbReference type="ARBA" id="ARBA00022630"/>
    </source>
</evidence>
<sequence>MLARSFGLLGDYIVSLDIVDAEGDAYTITKQSHPDLFYGFLGGSPGNFGVITHFKVELQEDVKHKGSKGLWMAFQYSEETLKYLLDILIEKSEDANFPRGYDFGVNVLSRNINLLDVFPGSEDELRETLPDWVMHKVTTLTNFKLAPIVVYVQWVNLPGEPVFDPSLFDRIREAPGSRIIEKNSGDDWGMSQIMRLWLFNGDREFGHPYVKRTNTTNSTTLSEDGFSSWFTSRVEELVEDRKNGLYISSQLQVMGGKNSMCTKHAGNGTAYSWRDTTLCGTWDAFYDEKVTTKQKAVDWQKENDDGAKAHFAKQKHERRLLWGSYGDWNMKDESVWRCYYEEESYRKLQKIKKQVDPKGVFTANPFCVEAAE</sequence>
<evidence type="ECO:0000256" key="5">
    <source>
        <dbReference type="ARBA" id="ARBA00023002"/>
    </source>
</evidence>
<evidence type="ECO:0000256" key="2">
    <source>
        <dbReference type="ARBA" id="ARBA00005466"/>
    </source>
</evidence>
<dbReference type="EMBL" id="CAJRGZ010000019">
    <property type="protein sequence ID" value="CAG5158455.1"/>
    <property type="molecule type" value="Genomic_DNA"/>
</dbReference>
<dbReference type="InterPro" id="IPR050416">
    <property type="entry name" value="FAD-linked_Oxidoreductase"/>
</dbReference>
<dbReference type="AlphaFoldDB" id="A0A8J2MZM9"/>
<dbReference type="SUPFAM" id="SSF56176">
    <property type="entry name" value="FAD-binding/transporter-associated domain-like"/>
    <property type="match status" value="1"/>
</dbReference>
<dbReference type="GO" id="GO:0050660">
    <property type="term" value="F:flavin adenine dinucleotide binding"/>
    <property type="evidence" value="ECO:0007669"/>
    <property type="project" value="InterPro"/>
</dbReference>
<organism evidence="7 8">
    <name type="scientific">Alternaria atra</name>
    <dbReference type="NCBI Taxonomy" id="119953"/>
    <lineage>
        <taxon>Eukaryota</taxon>
        <taxon>Fungi</taxon>
        <taxon>Dikarya</taxon>
        <taxon>Ascomycota</taxon>
        <taxon>Pezizomycotina</taxon>
        <taxon>Dothideomycetes</taxon>
        <taxon>Pleosporomycetidae</taxon>
        <taxon>Pleosporales</taxon>
        <taxon>Pleosporineae</taxon>
        <taxon>Pleosporaceae</taxon>
        <taxon>Alternaria</taxon>
        <taxon>Alternaria sect. Ulocladioides</taxon>
    </lineage>
</organism>
<dbReference type="Gene3D" id="3.40.462.20">
    <property type="match status" value="1"/>
</dbReference>
<dbReference type="InterPro" id="IPR016169">
    <property type="entry name" value="FAD-bd_PCMH_sub2"/>
</dbReference>
<keyword evidence="8" id="KW-1185">Reference proteome</keyword>
<gene>
    <name evidence="7" type="ORF">ALTATR162_LOCUS5088</name>
</gene>
<proteinExistence type="inferred from homology"/>
<evidence type="ECO:0000259" key="6">
    <source>
        <dbReference type="Pfam" id="PF08031"/>
    </source>
</evidence>
<comment type="caution">
    <text evidence="7">The sequence shown here is derived from an EMBL/GenBank/DDBJ whole genome shotgun (WGS) entry which is preliminary data.</text>
</comment>
<accession>A0A8J2MZM9</accession>
<keyword evidence="3" id="KW-0285">Flavoprotein</keyword>
<dbReference type="Pfam" id="PF08031">
    <property type="entry name" value="BBE"/>
    <property type="match status" value="1"/>
</dbReference>
<comment type="similarity">
    <text evidence="2">Belongs to the oxygen-dependent FAD-linked oxidoreductase family.</text>
</comment>
<feature type="domain" description="Berberine/berberine-like" evidence="6">
    <location>
        <begin position="332"/>
        <end position="364"/>
    </location>
</feature>
<dbReference type="PANTHER" id="PTHR42973:SF39">
    <property type="entry name" value="FAD-BINDING PCMH-TYPE DOMAIN-CONTAINING PROTEIN"/>
    <property type="match status" value="1"/>
</dbReference>
<keyword evidence="5" id="KW-0560">Oxidoreductase</keyword>